<dbReference type="SUPFAM" id="SSF89360">
    <property type="entry name" value="HesB-like domain"/>
    <property type="match status" value="1"/>
</dbReference>
<comment type="caution">
    <text evidence="1">The sequence shown here is derived from an EMBL/GenBank/DDBJ whole genome shotgun (WGS) entry which is preliminary data.</text>
</comment>
<dbReference type="Proteomes" id="UP001240236">
    <property type="component" value="Unassembled WGS sequence"/>
</dbReference>
<dbReference type="EMBL" id="JAUSUZ010000001">
    <property type="protein sequence ID" value="MDQ0370459.1"/>
    <property type="molecule type" value="Genomic_DNA"/>
</dbReference>
<accession>A0AAE4B1A9</accession>
<name>A0AAE4B1A9_9ACTN</name>
<dbReference type="AlphaFoldDB" id="A0AAE4B1A9"/>
<evidence type="ECO:0000313" key="2">
    <source>
        <dbReference type="Proteomes" id="UP001240236"/>
    </source>
</evidence>
<reference evidence="1 2" key="1">
    <citation type="submission" date="2023-07" db="EMBL/GenBank/DDBJ databases">
        <title>Sequencing the genomes of 1000 actinobacteria strains.</title>
        <authorList>
            <person name="Klenk H.-P."/>
        </authorList>
    </citation>
    <scope>NUCLEOTIDE SEQUENCE [LARGE SCALE GENOMIC DNA]</scope>
    <source>
        <strain evidence="1 2">DSM 44709</strain>
    </source>
</reference>
<sequence>MFMVTGNAAEVIRRLAERERAPSGAGLRIAADPRAGELTVGLSPRPSQGDTVLQAGGAYLFLCPVALQALDDKALDATMTEDGDVDFVMADQPR</sequence>
<keyword evidence="2" id="KW-1185">Reference proteome</keyword>
<dbReference type="InterPro" id="IPR035903">
    <property type="entry name" value="HesB-like_dom_sf"/>
</dbReference>
<proteinExistence type="predicted"/>
<gene>
    <name evidence="1" type="ORF">J2S42_007128</name>
</gene>
<dbReference type="RefSeq" id="WP_307246441.1">
    <property type="nucleotide sequence ID" value="NZ_JAUSUZ010000001.1"/>
</dbReference>
<protein>
    <submittedName>
        <fullName evidence="1">Fe-S cluster assembly iron-binding protein IscA</fullName>
    </submittedName>
</protein>
<evidence type="ECO:0000313" key="1">
    <source>
        <dbReference type="EMBL" id="MDQ0370459.1"/>
    </source>
</evidence>
<organism evidence="1 2">
    <name type="scientific">Catenuloplanes indicus</name>
    <dbReference type="NCBI Taxonomy" id="137267"/>
    <lineage>
        <taxon>Bacteria</taxon>
        <taxon>Bacillati</taxon>
        <taxon>Actinomycetota</taxon>
        <taxon>Actinomycetes</taxon>
        <taxon>Micromonosporales</taxon>
        <taxon>Micromonosporaceae</taxon>
        <taxon>Catenuloplanes</taxon>
    </lineage>
</organism>